<dbReference type="Proteomes" id="UP000799118">
    <property type="component" value="Unassembled WGS sequence"/>
</dbReference>
<dbReference type="OrthoDB" id="432970at2759"/>
<gene>
    <name evidence="1" type="ORF">BT96DRAFT_824008</name>
</gene>
<keyword evidence="2" id="KW-1185">Reference proteome</keyword>
<sequence>VVVRKKEVVNIFRRSSDVIVACENCLVGPGKGREHSKCSACGITRYCRTHWPKHKIGCQETVKMRATQKVREAQCLAQGKVFYDPMTLRFWFKKNYNVCEYAAWHALEIYKGPDKSYFSTYLVVISLTQDPDAPNDVSKVDGHSIAKLAMELEAEEKVAGTT</sequence>
<protein>
    <recommendedName>
        <fullName evidence="3">MYND-type domain-containing protein</fullName>
    </recommendedName>
</protein>
<accession>A0A6A4HIJ0</accession>
<dbReference type="EMBL" id="ML769506">
    <property type="protein sequence ID" value="KAE9396914.1"/>
    <property type="molecule type" value="Genomic_DNA"/>
</dbReference>
<feature type="non-terminal residue" evidence="1">
    <location>
        <position position="1"/>
    </location>
</feature>
<organism evidence="1 2">
    <name type="scientific">Gymnopus androsaceus JB14</name>
    <dbReference type="NCBI Taxonomy" id="1447944"/>
    <lineage>
        <taxon>Eukaryota</taxon>
        <taxon>Fungi</taxon>
        <taxon>Dikarya</taxon>
        <taxon>Basidiomycota</taxon>
        <taxon>Agaricomycotina</taxon>
        <taxon>Agaricomycetes</taxon>
        <taxon>Agaricomycetidae</taxon>
        <taxon>Agaricales</taxon>
        <taxon>Marasmiineae</taxon>
        <taxon>Omphalotaceae</taxon>
        <taxon>Gymnopus</taxon>
    </lineage>
</organism>
<dbReference type="AlphaFoldDB" id="A0A6A4HIJ0"/>
<evidence type="ECO:0000313" key="1">
    <source>
        <dbReference type="EMBL" id="KAE9396914.1"/>
    </source>
</evidence>
<evidence type="ECO:0008006" key="3">
    <source>
        <dbReference type="Google" id="ProtNLM"/>
    </source>
</evidence>
<dbReference type="SUPFAM" id="SSF144232">
    <property type="entry name" value="HIT/MYND zinc finger-like"/>
    <property type="match status" value="1"/>
</dbReference>
<evidence type="ECO:0000313" key="2">
    <source>
        <dbReference type="Proteomes" id="UP000799118"/>
    </source>
</evidence>
<reference evidence="1" key="1">
    <citation type="journal article" date="2019" name="Environ. Microbiol.">
        <title>Fungal ecological strategies reflected in gene transcription - a case study of two litter decomposers.</title>
        <authorList>
            <person name="Barbi F."/>
            <person name="Kohler A."/>
            <person name="Barry K."/>
            <person name="Baskaran P."/>
            <person name="Daum C."/>
            <person name="Fauchery L."/>
            <person name="Ihrmark K."/>
            <person name="Kuo A."/>
            <person name="LaButti K."/>
            <person name="Lipzen A."/>
            <person name="Morin E."/>
            <person name="Grigoriev I.V."/>
            <person name="Henrissat B."/>
            <person name="Lindahl B."/>
            <person name="Martin F."/>
        </authorList>
    </citation>
    <scope>NUCLEOTIDE SEQUENCE</scope>
    <source>
        <strain evidence="1">JB14</strain>
    </source>
</reference>
<proteinExistence type="predicted"/>
<name>A0A6A4HIJ0_9AGAR</name>